<sequence length="400" mass="43793">MTSGHSNQTKALGSYAQWIRTVIRRVRSDGNLLVSLFESSIPEPVTMVQELVAEGFGGDLTSRYTSAFASGNPYVVDHLAKSYDVTADQILCTTGATGALSLIYRALCSPGDHVLIENPCFDIFHALAGVESLHVDRFERCGTDFHIDPQEIERRIHPKTKLIVLSNLHNPSGMEVTNEVLKDIADIAERHGILVVVDEVYGPYSSHSIGAMAGMRVSPRIISINSLTKIFGLSTLRCGWIVANADVLAPIRALNDEVEFGISNLAHAMAALVLDHQDRFMAYTTDILAHARPIFDSYWDFWLKEGLVLGKPPEYGCIAFPRLAGIEDTLGFSEWLANRGSVVVAPGEYFGRAGHVRLGIGLAPAKLDYGLQTFTDGLLNWRDDNAASPRKSQHLASNQS</sequence>
<dbReference type="OrthoDB" id="9808770at2"/>
<dbReference type="InterPro" id="IPR015421">
    <property type="entry name" value="PyrdxlP-dep_Trfase_major"/>
</dbReference>
<keyword evidence="2" id="KW-0808">Transferase</keyword>
<organism evidence="2 3">
    <name type="scientific">Altericroceibacterium endophyticum</name>
    <dbReference type="NCBI Taxonomy" id="1808508"/>
    <lineage>
        <taxon>Bacteria</taxon>
        <taxon>Pseudomonadati</taxon>
        <taxon>Pseudomonadota</taxon>
        <taxon>Alphaproteobacteria</taxon>
        <taxon>Sphingomonadales</taxon>
        <taxon>Erythrobacteraceae</taxon>
        <taxon>Altericroceibacterium</taxon>
    </lineage>
</organism>
<keyword evidence="3" id="KW-1185">Reference proteome</keyword>
<dbReference type="InterPro" id="IPR004839">
    <property type="entry name" value="Aminotransferase_I/II_large"/>
</dbReference>
<keyword evidence="2" id="KW-0032">Aminotransferase</keyword>
<comment type="caution">
    <text evidence="2">The sequence shown here is derived from an EMBL/GenBank/DDBJ whole genome shotgun (WGS) entry which is preliminary data.</text>
</comment>
<dbReference type="CDD" id="cd00609">
    <property type="entry name" value="AAT_like"/>
    <property type="match status" value="1"/>
</dbReference>
<dbReference type="InterPro" id="IPR015422">
    <property type="entry name" value="PyrdxlP-dep_Trfase_small"/>
</dbReference>
<dbReference type="InterPro" id="IPR015424">
    <property type="entry name" value="PyrdxlP-dep_Trfase"/>
</dbReference>
<dbReference type="GO" id="GO:0008483">
    <property type="term" value="F:transaminase activity"/>
    <property type="evidence" value="ECO:0007669"/>
    <property type="project" value="UniProtKB-KW"/>
</dbReference>
<dbReference type="SUPFAM" id="SSF53383">
    <property type="entry name" value="PLP-dependent transferases"/>
    <property type="match status" value="1"/>
</dbReference>
<dbReference type="Pfam" id="PF00155">
    <property type="entry name" value="Aminotran_1_2"/>
    <property type="match status" value="1"/>
</dbReference>
<reference evidence="2 3" key="1">
    <citation type="submission" date="2019-12" db="EMBL/GenBank/DDBJ databases">
        <title>Genomic-based taxomic classification of the family Erythrobacteraceae.</title>
        <authorList>
            <person name="Xu L."/>
        </authorList>
    </citation>
    <scope>NUCLEOTIDE SEQUENCE [LARGE SCALE GENOMIC DNA]</scope>
    <source>
        <strain evidence="2 3">LMG 29518</strain>
    </source>
</reference>
<proteinExistence type="predicted"/>
<dbReference type="RefSeq" id="WP_160736607.1">
    <property type="nucleotide sequence ID" value="NZ_WTYT01000004.1"/>
</dbReference>
<protein>
    <submittedName>
        <fullName evidence="2">Aminotransferase class I/II-fold pyridoxal phosphate-dependent enzyme</fullName>
    </submittedName>
</protein>
<evidence type="ECO:0000313" key="2">
    <source>
        <dbReference type="EMBL" id="MXO66171.1"/>
    </source>
</evidence>
<dbReference type="EMBL" id="WTYT01000004">
    <property type="protein sequence ID" value="MXO66171.1"/>
    <property type="molecule type" value="Genomic_DNA"/>
</dbReference>
<dbReference type="PANTHER" id="PTHR43510">
    <property type="entry name" value="AMINOTRANSFERASE FUNCTION, HYPOTHETICAL (EUROFUNG)"/>
    <property type="match status" value="1"/>
</dbReference>
<accession>A0A6I4T7U2</accession>
<dbReference type="Proteomes" id="UP000438476">
    <property type="component" value="Unassembled WGS sequence"/>
</dbReference>
<dbReference type="PANTHER" id="PTHR43510:SF1">
    <property type="entry name" value="AMINOTRANSFERASE FUNCTION, HYPOTHETICAL (EUROFUNG)"/>
    <property type="match status" value="1"/>
</dbReference>
<dbReference type="Gene3D" id="3.90.1150.10">
    <property type="entry name" value="Aspartate Aminotransferase, domain 1"/>
    <property type="match status" value="1"/>
</dbReference>
<dbReference type="Gene3D" id="3.40.640.10">
    <property type="entry name" value="Type I PLP-dependent aspartate aminotransferase-like (Major domain)"/>
    <property type="match status" value="1"/>
</dbReference>
<dbReference type="AlphaFoldDB" id="A0A6I4T7U2"/>
<feature type="domain" description="Aminotransferase class I/classII large" evidence="1">
    <location>
        <begin position="84"/>
        <end position="372"/>
    </location>
</feature>
<name>A0A6I4T7U2_9SPHN</name>
<evidence type="ECO:0000313" key="3">
    <source>
        <dbReference type="Proteomes" id="UP000438476"/>
    </source>
</evidence>
<gene>
    <name evidence="2" type="ORF">GRI91_10425</name>
</gene>
<dbReference type="GO" id="GO:0030170">
    <property type="term" value="F:pyridoxal phosphate binding"/>
    <property type="evidence" value="ECO:0007669"/>
    <property type="project" value="InterPro"/>
</dbReference>
<evidence type="ECO:0000259" key="1">
    <source>
        <dbReference type="Pfam" id="PF00155"/>
    </source>
</evidence>